<dbReference type="PANTHER" id="PTHR33376">
    <property type="match status" value="1"/>
</dbReference>
<proteinExistence type="predicted"/>
<dbReference type="RefSeq" id="WP_023953395.1">
    <property type="nucleotide sequence ID" value="NZ_AYSV01000139.1"/>
</dbReference>
<organism evidence="2 3">
    <name type="scientific">Pelistega indica</name>
    <dbReference type="NCBI Taxonomy" id="1414851"/>
    <lineage>
        <taxon>Bacteria</taxon>
        <taxon>Pseudomonadati</taxon>
        <taxon>Pseudomonadota</taxon>
        <taxon>Betaproteobacteria</taxon>
        <taxon>Burkholderiales</taxon>
        <taxon>Alcaligenaceae</taxon>
        <taxon>Pelistega</taxon>
    </lineage>
</organism>
<dbReference type="InterPro" id="IPR038404">
    <property type="entry name" value="TRAP_DctP_sf"/>
</dbReference>
<evidence type="ECO:0000313" key="2">
    <source>
        <dbReference type="EMBL" id="ETD66580.1"/>
    </source>
</evidence>
<dbReference type="PANTHER" id="PTHR33376:SF15">
    <property type="entry name" value="BLL6794 PROTEIN"/>
    <property type="match status" value="1"/>
</dbReference>
<protein>
    <submittedName>
        <fullName evidence="2">C4-dicarboxylate ABC transporter</fullName>
    </submittedName>
</protein>
<dbReference type="PROSITE" id="PS51257">
    <property type="entry name" value="PROKAR_LIPOPROTEIN"/>
    <property type="match status" value="1"/>
</dbReference>
<name>V8FR10_9BURK</name>
<comment type="caution">
    <text evidence="2">The sequence shown here is derived from an EMBL/GenBank/DDBJ whole genome shotgun (WGS) entry which is preliminary data.</text>
</comment>
<dbReference type="OrthoDB" id="9769667at2"/>
<gene>
    <name evidence="2" type="ORF">V757_12500</name>
</gene>
<dbReference type="InterPro" id="IPR018389">
    <property type="entry name" value="DctP_fam"/>
</dbReference>
<dbReference type="PATRIC" id="fig|1414851.3.peg.2598"/>
<sequence>MKKFAFTLAALSIALAGCNDNSTSDAAKKPTANTAEKPAETIVLKVAHFWPPTALAQKKVLEPWCEKIASESNKQLSCQFYPAMQLGGTPPQLIDQVIDGVADIVFTLPGYTAGRFPSMEVMELPFLAKGAENGSRVAWEIYEQYGKKDFENVKPLAFNIHDRGQIHNNKHPITTVADLQGLKMRAPTRLTNKFLAAMGASPVNIPMPGLADALSKGVIDGYILPWEVVPTMKLHEMTKYHSEINPPQPGLYSTLFTIAMNKQKYESLPDNLKAVIDKNSGADFSA</sequence>
<dbReference type="Pfam" id="PF03480">
    <property type="entry name" value="DctP"/>
    <property type="match status" value="1"/>
</dbReference>
<accession>V8FR10</accession>
<dbReference type="GO" id="GO:0055085">
    <property type="term" value="P:transmembrane transport"/>
    <property type="evidence" value="ECO:0007669"/>
    <property type="project" value="InterPro"/>
</dbReference>
<evidence type="ECO:0000256" key="1">
    <source>
        <dbReference type="ARBA" id="ARBA00022729"/>
    </source>
</evidence>
<dbReference type="NCBIfam" id="NF037995">
    <property type="entry name" value="TRAP_S1"/>
    <property type="match status" value="1"/>
</dbReference>
<dbReference type="Gene3D" id="3.40.190.170">
    <property type="entry name" value="Bacterial extracellular solute-binding protein, family 7"/>
    <property type="match status" value="1"/>
</dbReference>
<evidence type="ECO:0000313" key="3">
    <source>
        <dbReference type="Proteomes" id="UP000018766"/>
    </source>
</evidence>
<keyword evidence="3" id="KW-1185">Reference proteome</keyword>
<keyword evidence="1" id="KW-0732">Signal</keyword>
<dbReference type="Proteomes" id="UP000018766">
    <property type="component" value="Unassembled WGS sequence"/>
</dbReference>
<dbReference type="CDD" id="cd13665">
    <property type="entry name" value="PBP2_TRAP_Dctp3_4"/>
    <property type="match status" value="1"/>
</dbReference>
<dbReference type="EMBL" id="AYSV01000139">
    <property type="protein sequence ID" value="ETD66580.1"/>
    <property type="molecule type" value="Genomic_DNA"/>
</dbReference>
<reference evidence="2 3" key="1">
    <citation type="submission" date="2013-11" db="EMBL/GenBank/DDBJ databases">
        <title>Genomic analysis of Pelistega sp. HM-7.</title>
        <authorList>
            <person name="Kumbhare S.V."/>
            <person name="Shetty S.A."/>
            <person name="Sharma O."/>
            <person name="Dhotre D.P."/>
        </authorList>
    </citation>
    <scope>NUCLEOTIDE SEQUENCE [LARGE SCALE GENOMIC DNA]</scope>
    <source>
        <strain evidence="2 3">HM-7</strain>
    </source>
</reference>
<dbReference type="AlphaFoldDB" id="V8FR10"/>